<dbReference type="CDD" id="cd04301">
    <property type="entry name" value="NAT_SF"/>
    <property type="match status" value="1"/>
</dbReference>
<organism evidence="3">
    <name type="scientific">Kitasatospora camelliae</name>
    <dbReference type="NCBI Taxonomy" id="3156397"/>
    <lineage>
        <taxon>Bacteria</taxon>
        <taxon>Bacillati</taxon>
        <taxon>Actinomycetota</taxon>
        <taxon>Actinomycetes</taxon>
        <taxon>Kitasatosporales</taxon>
        <taxon>Streptomycetaceae</taxon>
        <taxon>Kitasatospora</taxon>
    </lineage>
</organism>
<evidence type="ECO:0000313" key="3">
    <source>
        <dbReference type="EMBL" id="XCM83477.1"/>
    </source>
</evidence>
<dbReference type="InterPro" id="IPR016181">
    <property type="entry name" value="Acyl_CoA_acyltransferase"/>
</dbReference>
<evidence type="ECO:0000256" key="1">
    <source>
        <dbReference type="SAM" id="MobiDB-lite"/>
    </source>
</evidence>
<protein>
    <submittedName>
        <fullName evidence="3">GNAT family N-acetyltransferase</fullName>
    </submittedName>
</protein>
<dbReference type="PROSITE" id="PS51186">
    <property type="entry name" value="GNAT"/>
    <property type="match status" value="1"/>
</dbReference>
<dbReference type="Gene3D" id="3.40.630.30">
    <property type="match status" value="1"/>
</dbReference>
<dbReference type="KEGG" id="kcm:ABWK59_33410"/>
<proteinExistence type="predicted"/>
<evidence type="ECO:0000259" key="2">
    <source>
        <dbReference type="PROSITE" id="PS51186"/>
    </source>
</evidence>
<dbReference type="AlphaFoldDB" id="A0AAU8K632"/>
<dbReference type="EMBL" id="CP159872">
    <property type="protein sequence ID" value="XCM83477.1"/>
    <property type="molecule type" value="Genomic_DNA"/>
</dbReference>
<dbReference type="RefSeq" id="WP_354644413.1">
    <property type="nucleotide sequence ID" value="NZ_CP159872.1"/>
</dbReference>
<dbReference type="InterPro" id="IPR000182">
    <property type="entry name" value="GNAT_dom"/>
</dbReference>
<name>A0AAU8K632_9ACTN</name>
<dbReference type="Pfam" id="PF00583">
    <property type="entry name" value="Acetyltransf_1"/>
    <property type="match status" value="1"/>
</dbReference>
<gene>
    <name evidence="3" type="ORF">ABWK59_33410</name>
</gene>
<accession>A0AAU8K632</accession>
<reference evidence="3" key="1">
    <citation type="submission" date="2024-06" db="EMBL/GenBank/DDBJ databases">
        <title>The genome sequences of Kitasatospora sp. strain HUAS MG31.</title>
        <authorList>
            <person name="Mo P."/>
        </authorList>
    </citation>
    <scope>NUCLEOTIDE SEQUENCE</scope>
    <source>
        <strain evidence="3">HUAS MG31</strain>
    </source>
</reference>
<sequence>MREATVSELVRMWVDGWIVSRGASDPIDEPWGWTVDMGQAAHVSRHVLPEPTEAEVRKIVAGTSAPGTWLKLFAPDDTVRPWLGPGWRFDQPGFLMTVPLAPERPVVPAGYTLTRWTRGGVTRVLVRTAEGHFAARGQVAPTGRTAGVDQIETAPAHRRRGLGSLVMRTLQDTAHAAGATTGILVGTPEGRALYTALGWTTRSPMASLWYEPATTSTATDPATDAATAADDEI</sequence>
<feature type="region of interest" description="Disordered" evidence="1">
    <location>
        <begin position="214"/>
        <end position="233"/>
    </location>
</feature>
<dbReference type="GO" id="GO:0016747">
    <property type="term" value="F:acyltransferase activity, transferring groups other than amino-acyl groups"/>
    <property type="evidence" value="ECO:0007669"/>
    <property type="project" value="InterPro"/>
</dbReference>
<dbReference type="SUPFAM" id="SSF55729">
    <property type="entry name" value="Acyl-CoA N-acyltransferases (Nat)"/>
    <property type="match status" value="1"/>
</dbReference>
<feature type="domain" description="N-acetyltransferase" evidence="2">
    <location>
        <begin position="77"/>
        <end position="221"/>
    </location>
</feature>